<accession>A0A9X2L4E9</accession>
<evidence type="ECO:0000259" key="11">
    <source>
        <dbReference type="Pfam" id="PF10099"/>
    </source>
</evidence>
<evidence type="ECO:0000313" key="13">
    <source>
        <dbReference type="Proteomes" id="UP001139125"/>
    </source>
</evidence>
<keyword evidence="6 10" id="KW-0472">Membrane</keyword>
<evidence type="ECO:0000256" key="1">
    <source>
        <dbReference type="ARBA" id="ARBA00004167"/>
    </source>
</evidence>
<evidence type="ECO:0000256" key="2">
    <source>
        <dbReference type="ARBA" id="ARBA00004236"/>
    </source>
</evidence>
<sequence length="268" mass="29782">MSNDNNRFTELCTGHVLNALSDSEEKEFQRLLAEADEAQLTLYDELKAVAAEMATLAPAEQPSLSVKESIMQMATGVADNQSSKRTQAPVHIMRWYRAAVAASFIFIFTSIGLLFYSQSLEEDMRGQSQTIAQQETTIELLESEVQRKEELLTILEAREVDLVMMAGMENTNPNGYGKVVWDKQGGRALLQVANMPVVPSDKDYQLWFIVNGQPISAGVFAVDDPQRDNFFKIEQLQSDAREGAFAITMEPKGGVPQPTGDMYLLGNM</sequence>
<evidence type="ECO:0000256" key="3">
    <source>
        <dbReference type="ARBA" id="ARBA00022475"/>
    </source>
</evidence>
<reference evidence="12" key="1">
    <citation type="submission" date="2022-06" db="EMBL/GenBank/DDBJ databases">
        <title>Gracilimonas sp. CAU 1638 isolated from sea sediment.</title>
        <authorList>
            <person name="Kim W."/>
        </authorList>
    </citation>
    <scope>NUCLEOTIDE SEQUENCE</scope>
    <source>
        <strain evidence="12">CAU 1638</strain>
    </source>
</reference>
<comment type="subcellular location">
    <subcellularLocation>
        <location evidence="2">Cell membrane</location>
    </subcellularLocation>
    <subcellularLocation>
        <location evidence="1">Membrane</location>
        <topology evidence="1">Single-pass membrane protein</topology>
    </subcellularLocation>
</comment>
<dbReference type="PANTHER" id="PTHR37461">
    <property type="entry name" value="ANTI-SIGMA-K FACTOR RSKA"/>
    <property type="match status" value="1"/>
</dbReference>
<evidence type="ECO:0000256" key="7">
    <source>
        <dbReference type="ARBA" id="ARBA00029829"/>
    </source>
</evidence>
<dbReference type="Proteomes" id="UP001139125">
    <property type="component" value="Unassembled WGS sequence"/>
</dbReference>
<feature type="coiled-coil region" evidence="9">
    <location>
        <begin position="124"/>
        <end position="158"/>
    </location>
</feature>
<feature type="domain" description="Anti-sigma K factor RskA C-terminal" evidence="11">
    <location>
        <begin position="99"/>
        <end position="261"/>
    </location>
</feature>
<dbReference type="RefSeq" id="WP_255134971.1">
    <property type="nucleotide sequence ID" value="NZ_JANDBC010000002.1"/>
</dbReference>
<dbReference type="GO" id="GO:0006417">
    <property type="term" value="P:regulation of translation"/>
    <property type="evidence" value="ECO:0007669"/>
    <property type="project" value="TreeGrafter"/>
</dbReference>
<dbReference type="InterPro" id="IPR041916">
    <property type="entry name" value="Anti_sigma_zinc_sf"/>
</dbReference>
<keyword evidence="5 10" id="KW-1133">Transmembrane helix</keyword>
<dbReference type="InterPro" id="IPR051474">
    <property type="entry name" value="Anti-sigma-K/W_factor"/>
</dbReference>
<evidence type="ECO:0000256" key="9">
    <source>
        <dbReference type="SAM" id="Coils"/>
    </source>
</evidence>
<keyword evidence="13" id="KW-1185">Reference proteome</keyword>
<dbReference type="InterPro" id="IPR018764">
    <property type="entry name" value="RskA_C"/>
</dbReference>
<name>A0A9X2L4E9_9BACT</name>
<evidence type="ECO:0000256" key="5">
    <source>
        <dbReference type="ARBA" id="ARBA00022989"/>
    </source>
</evidence>
<dbReference type="EMBL" id="JANDBC010000002">
    <property type="protein sequence ID" value="MCP9292097.1"/>
    <property type="molecule type" value="Genomic_DNA"/>
</dbReference>
<gene>
    <name evidence="12" type="ORF">NM125_10955</name>
</gene>
<organism evidence="12 13">
    <name type="scientific">Gracilimonas sediminicola</name>
    <dbReference type="NCBI Taxonomy" id="2952158"/>
    <lineage>
        <taxon>Bacteria</taxon>
        <taxon>Pseudomonadati</taxon>
        <taxon>Balneolota</taxon>
        <taxon>Balneolia</taxon>
        <taxon>Balneolales</taxon>
        <taxon>Balneolaceae</taxon>
        <taxon>Gracilimonas</taxon>
    </lineage>
</organism>
<comment type="caution">
    <text evidence="12">The sequence shown here is derived from an EMBL/GenBank/DDBJ whole genome shotgun (WGS) entry which is preliminary data.</text>
</comment>
<dbReference type="Gene3D" id="1.10.10.1320">
    <property type="entry name" value="Anti-sigma factor, zinc-finger domain"/>
    <property type="match status" value="1"/>
</dbReference>
<proteinExistence type="predicted"/>
<feature type="transmembrane region" description="Helical" evidence="10">
    <location>
        <begin position="95"/>
        <end position="116"/>
    </location>
</feature>
<keyword evidence="3" id="KW-1003">Cell membrane</keyword>
<keyword evidence="4 10" id="KW-0812">Transmembrane</keyword>
<dbReference type="AlphaFoldDB" id="A0A9X2L4E9"/>
<evidence type="ECO:0000256" key="10">
    <source>
        <dbReference type="SAM" id="Phobius"/>
    </source>
</evidence>
<dbReference type="Pfam" id="PF10099">
    <property type="entry name" value="RskA_C"/>
    <property type="match status" value="1"/>
</dbReference>
<evidence type="ECO:0000256" key="8">
    <source>
        <dbReference type="ARBA" id="ARBA00030803"/>
    </source>
</evidence>
<evidence type="ECO:0000313" key="12">
    <source>
        <dbReference type="EMBL" id="MCP9292097.1"/>
    </source>
</evidence>
<dbReference type="GO" id="GO:0016989">
    <property type="term" value="F:sigma factor antagonist activity"/>
    <property type="evidence" value="ECO:0007669"/>
    <property type="project" value="TreeGrafter"/>
</dbReference>
<evidence type="ECO:0000256" key="6">
    <source>
        <dbReference type="ARBA" id="ARBA00023136"/>
    </source>
</evidence>
<evidence type="ECO:0000256" key="4">
    <source>
        <dbReference type="ARBA" id="ARBA00022692"/>
    </source>
</evidence>
<keyword evidence="9" id="KW-0175">Coiled coil</keyword>
<dbReference type="GO" id="GO:0005886">
    <property type="term" value="C:plasma membrane"/>
    <property type="evidence" value="ECO:0007669"/>
    <property type="project" value="UniProtKB-SubCell"/>
</dbReference>
<protein>
    <recommendedName>
        <fullName evidence="8">Regulator of SigK</fullName>
    </recommendedName>
    <alternativeName>
        <fullName evidence="7">Sigma-K anti-sigma factor RskA</fullName>
    </alternativeName>
</protein>
<dbReference type="PANTHER" id="PTHR37461:SF1">
    <property type="entry name" value="ANTI-SIGMA-K FACTOR RSKA"/>
    <property type="match status" value="1"/>
</dbReference>